<dbReference type="AlphaFoldDB" id="A0A5C7I9M6"/>
<dbReference type="InterPro" id="IPR011043">
    <property type="entry name" value="Gal_Oxase/kelch_b-propeller"/>
</dbReference>
<dbReference type="SUPFAM" id="SSF50965">
    <property type="entry name" value="Galactose oxidase, central domain"/>
    <property type="match status" value="1"/>
</dbReference>
<proteinExistence type="predicted"/>
<dbReference type="OrthoDB" id="2019572at2759"/>
<dbReference type="InterPro" id="IPR014756">
    <property type="entry name" value="Ig_E-set"/>
</dbReference>
<dbReference type="Pfam" id="PF09118">
    <property type="entry name" value="GO-like_E_set"/>
    <property type="match status" value="1"/>
</dbReference>
<feature type="domain" description="Glyoxal oxidase N-terminal" evidence="3">
    <location>
        <begin position="54"/>
        <end position="454"/>
    </location>
</feature>
<keyword evidence="1 2" id="KW-0732">Signal</keyword>
<dbReference type="Gene3D" id="2.60.40.10">
    <property type="entry name" value="Immunoglobulins"/>
    <property type="match status" value="1"/>
</dbReference>
<evidence type="ECO:0000313" key="5">
    <source>
        <dbReference type="EMBL" id="TXG65841.1"/>
    </source>
</evidence>
<evidence type="ECO:0000259" key="3">
    <source>
        <dbReference type="Pfam" id="PF07250"/>
    </source>
</evidence>
<dbReference type="InterPro" id="IPR013783">
    <property type="entry name" value="Ig-like_fold"/>
</dbReference>
<dbReference type="Proteomes" id="UP000323000">
    <property type="component" value="Chromosome 3"/>
</dbReference>
<name>A0A5C7I9M6_9ROSI</name>
<dbReference type="Pfam" id="PF07250">
    <property type="entry name" value="Glyoxal_oxid_N"/>
    <property type="match status" value="1"/>
</dbReference>
<feature type="chain" id="PRO_5022995624" description="Galactose oxidase-like Early set domain-containing protein" evidence="2">
    <location>
        <begin position="25"/>
        <end position="567"/>
    </location>
</feature>
<dbReference type="CDD" id="cd02851">
    <property type="entry name" value="E_set_GO_C"/>
    <property type="match status" value="1"/>
</dbReference>
<evidence type="ECO:0000259" key="4">
    <source>
        <dbReference type="Pfam" id="PF09118"/>
    </source>
</evidence>
<dbReference type="SUPFAM" id="SSF81296">
    <property type="entry name" value="E set domains"/>
    <property type="match status" value="1"/>
</dbReference>
<gene>
    <name evidence="5" type="ORF">EZV62_007116</name>
</gene>
<evidence type="ECO:0000256" key="1">
    <source>
        <dbReference type="ARBA" id="ARBA00022729"/>
    </source>
</evidence>
<keyword evidence="6" id="KW-1185">Reference proteome</keyword>
<feature type="domain" description="Galactose oxidase-like Early set" evidence="4">
    <location>
        <begin position="463"/>
        <end position="566"/>
    </location>
</feature>
<sequence>MFMKSLIFSLSFLLIFFPPKHIFSQLLPISPPIIYSDTQGEWNLLHASIGISAMHMQLLHNNKVIIFDRTDFGPSNLSLPGGRCRYDPVDTVLQNDCTAHSILYDIGTNQYRPLTIQTDTWCSSGAVLPNGTLVQTGGFNDGDHVVRTFSPCIDDSCDWTEFPNYLSGRRWYATNQILPDGRVIIVGGRRQFSYEFFPRNPQASSSSSNSPSFDLRFLLDTRDYDENNLYPFLHLLPDGNLFIFANTRSIVFDYKQNRVIKEFPQIDGGDPRNYPSSGSSVLLPLDENISGAGAGIVEAEVMVCGGAPRWSYGQAVNKVFQRALSTCGRLVVVGHANPSWVMEDMPLPRVMGDMLILPTGDVIIINGAESGTSGWELGRDPATRPIIYRPSSEIVGQRYSIMAPSPRPRLYHSSAILLTDGRVLVGGSNPHVYYNFTDVMYPTDLSLESFSPPYLSAKYAAVRPKIVAVNETLGYGEKLTVSFTVSEYLSWREVSVRIILPSFTTHSFAMNQRMVVIKTMGVYREASGSYNVLGVGPSTAEIAPPGYYLLFVVHSGTPSSGVWVKIS</sequence>
<evidence type="ECO:0000313" key="6">
    <source>
        <dbReference type="Proteomes" id="UP000323000"/>
    </source>
</evidence>
<dbReference type="PANTHER" id="PTHR32208">
    <property type="entry name" value="SECRETED PROTEIN-RELATED"/>
    <property type="match status" value="1"/>
</dbReference>
<accession>A0A5C7I9M6</accession>
<comment type="caution">
    <text evidence="5">The sequence shown here is derived from an EMBL/GenBank/DDBJ whole genome shotgun (WGS) entry which is preliminary data.</text>
</comment>
<protein>
    <recommendedName>
        <fullName evidence="7">Galactose oxidase-like Early set domain-containing protein</fullName>
    </recommendedName>
</protein>
<dbReference type="InterPro" id="IPR037293">
    <property type="entry name" value="Gal_Oxidase_central_sf"/>
</dbReference>
<reference evidence="6" key="1">
    <citation type="journal article" date="2019" name="Gigascience">
        <title>De novo genome assembly of the endangered Acer yangbiense, a plant species with extremely small populations endemic to Yunnan Province, China.</title>
        <authorList>
            <person name="Yang J."/>
            <person name="Wariss H.M."/>
            <person name="Tao L."/>
            <person name="Zhang R."/>
            <person name="Yun Q."/>
            <person name="Hollingsworth P."/>
            <person name="Dao Z."/>
            <person name="Luo G."/>
            <person name="Guo H."/>
            <person name="Ma Y."/>
            <person name="Sun W."/>
        </authorList>
    </citation>
    <scope>NUCLEOTIDE SEQUENCE [LARGE SCALE GENOMIC DNA]</scope>
    <source>
        <strain evidence="6">cv. Malutang</strain>
    </source>
</reference>
<evidence type="ECO:0000256" key="2">
    <source>
        <dbReference type="SAM" id="SignalP"/>
    </source>
</evidence>
<feature type="signal peptide" evidence="2">
    <location>
        <begin position="1"/>
        <end position="24"/>
    </location>
</feature>
<evidence type="ECO:0008006" key="7">
    <source>
        <dbReference type="Google" id="ProtNLM"/>
    </source>
</evidence>
<dbReference type="InterPro" id="IPR009880">
    <property type="entry name" value="Glyoxal_oxidase_N"/>
</dbReference>
<dbReference type="InterPro" id="IPR015202">
    <property type="entry name" value="GO-like_E_set"/>
</dbReference>
<dbReference type="Gene3D" id="2.130.10.80">
    <property type="entry name" value="Galactose oxidase/kelch, beta-propeller"/>
    <property type="match status" value="1"/>
</dbReference>
<dbReference type="PANTHER" id="PTHR32208:SF71">
    <property type="entry name" value="GLYOXAL OXIDASE-RELATED PROTEIN"/>
    <property type="match status" value="1"/>
</dbReference>
<dbReference type="EMBL" id="VAHF01000003">
    <property type="protein sequence ID" value="TXG65841.1"/>
    <property type="molecule type" value="Genomic_DNA"/>
</dbReference>
<organism evidence="5 6">
    <name type="scientific">Acer yangbiense</name>
    <dbReference type="NCBI Taxonomy" id="1000413"/>
    <lineage>
        <taxon>Eukaryota</taxon>
        <taxon>Viridiplantae</taxon>
        <taxon>Streptophyta</taxon>
        <taxon>Embryophyta</taxon>
        <taxon>Tracheophyta</taxon>
        <taxon>Spermatophyta</taxon>
        <taxon>Magnoliopsida</taxon>
        <taxon>eudicotyledons</taxon>
        <taxon>Gunneridae</taxon>
        <taxon>Pentapetalae</taxon>
        <taxon>rosids</taxon>
        <taxon>malvids</taxon>
        <taxon>Sapindales</taxon>
        <taxon>Sapindaceae</taxon>
        <taxon>Hippocastanoideae</taxon>
        <taxon>Acereae</taxon>
        <taxon>Acer</taxon>
    </lineage>
</organism>